<evidence type="ECO:0000313" key="10">
    <source>
        <dbReference type="EMBL" id="GAI43231.1"/>
    </source>
</evidence>
<dbReference type="Pfam" id="PF02472">
    <property type="entry name" value="ExbD"/>
    <property type="match status" value="1"/>
</dbReference>
<evidence type="ECO:0000256" key="2">
    <source>
        <dbReference type="ARBA" id="ARBA00022448"/>
    </source>
</evidence>
<dbReference type="InterPro" id="IPR003400">
    <property type="entry name" value="ExbD"/>
</dbReference>
<keyword evidence="5 9" id="KW-0812">Transmembrane</keyword>
<evidence type="ECO:0000256" key="6">
    <source>
        <dbReference type="ARBA" id="ARBA00022927"/>
    </source>
</evidence>
<accession>X1PL15</accession>
<reference evidence="10" key="1">
    <citation type="journal article" date="2014" name="Front. Microbiol.">
        <title>High frequency of phylogenetically diverse reductive dehalogenase-homologous genes in deep subseafloor sedimentary metagenomes.</title>
        <authorList>
            <person name="Kawai M."/>
            <person name="Futagami T."/>
            <person name="Toyoda A."/>
            <person name="Takaki Y."/>
            <person name="Nishi S."/>
            <person name="Hori S."/>
            <person name="Arai W."/>
            <person name="Tsubouchi T."/>
            <person name="Morono Y."/>
            <person name="Uchiyama I."/>
            <person name="Ito T."/>
            <person name="Fujiyama A."/>
            <person name="Inagaki F."/>
            <person name="Takami H."/>
        </authorList>
    </citation>
    <scope>NUCLEOTIDE SEQUENCE</scope>
    <source>
        <strain evidence="10">Expedition CK06-06</strain>
    </source>
</reference>
<dbReference type="PANTHER" id="PTHR30558:SF12">
    <property type="entry name" value="BIOPOLYMER TRANSPORT PROTEIN EXBD"/>
    <property type="match status" value="1"/>
</dbReference>
<dbReference type="EMBL" id="BARV01033251">
    <property type="protein sequence ID" value="GAI43231.1"/>
    <property type="molecule type" value="Genomic_DNA"/>
</dbReference>
<name>X1PL15_9ZZZZ</name>
<evidence type="ECO:0000256" key="9">
    <source>
        <dbReference type="SAM" id="Phobius"/>
    </source>
</evidence>
<sequence>TKREIGTSLSEINVTPLVDVMLVLLIIFMVTAPLMQSGIVVNLPQAETVSAPAEEGLTLTITKDRYIHIENSAINQFLLEQKLKEYFFGKEKKIVFLRADESINYGFVIHIMDIIKKAGVEVLGLVSEPPEPIKK</sequence>
<keyword evidence="2" id="KW-0813">Transport</keyword>
<evidence type="ECO:0000256" key="8">
    <source>
        <dbReference type="ARBA" id="ARBA00023136"/>
    </source>
</evidence>
<evidence type="ECO:0000256" key="4">
    <source>
        <dbReference type="ARBA" id="ARBA00022519"/>
    </source>
</evidence>
<gene>
    <name evidence="10" type="ORF">S06H3_52300</name>
</gene>
<keyword evidence="4" id="KW-0997">Cell inner membrane</keyword>
<evidence type="ECO:0000256" key="7">
    <source>
        <dbReference type="ARBA" id="ARBA00022989"/>
    </source>
</evidence>
<keyword evidence="8 9" id="KW-0472">Membrane</keyword>
<evidence type="ECO:0000256" key="3">
    <source>
        <dbReference type="ARBA" id="ARBA00022475"/>
    </source>
</evidence>
<keyword evidence="6" id="KW-0653">Protein transport</keyword>
<comment type="caution">
    <text evidence="10">The sequence shown here is derived from an EMBL/GenBank/DDBJ whole genome shotgun (WGS) entry which is preliminary data.</text>
</comment>
<dbReference type="AlphaFoldDB" id="X1PL15"/>
<keyword evidence="3" id="KW-1003">Cell membrane</keyword>
<evidence type="ECO:0000256" key="5">
    <source>
        <dbReference type="ARBA" id="ARBA00022692"/>
    </source>
</evidence>
<proteinExistence type="predicted"/>
<dbReference type="GO" id="GO:0005886">
    <property type="term" value="C:plasma membrane"/>
    <property type="evidence" value="ECO:0007669"/>
    <property type="project" value="UniProtKB-SubCell"/>
</dbReference>
<evidence type="ECO:0000256" key="1">
    <source>
        <dbReference type="ARBA" id="ARBA00004377"/>
    </source>
</evidence>
<comment type="subcellular location">
    <subcellularLocation>
        <location evidence="1">Cell inner membrane</location>
        <topology evidence="1">Single-pass membrane protein</topology>
    </subcellularLocation>
</comment>
<evidence type="ECO:0008006" key="11">
    <source>
        <dbReference type="Google" id="ProtNLM"/>
    </source>
</evidence>
<dbReference type="GO" id="GO:0015031">
    <property type="term" value="P:protein transport"/>
    <property type="evidence" value="ECO:0007669"/>
    <property type="project" value="UniProtKB-KW"/>
</dbReference>
<protein>
    <recommendedName>
        <fullName evidence="11">Protein TolR</fullName>
    </recommendedName>
</protein>
<dbReference type="Gene3D" id="3.30.420.270">
    <property type="match status" value="1"/>
</dbReference>
<organism evidence="10">
    <name type="scientific">marine sediment metagenome</name>
    <dbReference type="NCBI Taxonomy" id="412755"/>
    <lineage>
        <taxon>unclassified sequences</taxon>
        <taxon>metagenomes</taxon>
        <taxon>ecological metagenomes</taxon>
    </lineage>
</organism>
<keyword evidence="7 9" id="KW-1133">Transmembrane helix</keyword>
<feature type="transmembrane region" description="Helical" evidence="9">
    <location>
        <begin position="12"/>
        <end position="35"/>
    </location>
</feature>
<dbReference type="PANTHER" id="PTHR30558">
    <property type="entry name" value="EXBD MEMBRANE COMPONENT OF PMF-DRIVEN MACROMOLECULE IMPORT SYSTEM"/>
    <property type="match status" value="1"/>
</dbReference>
<dbReference type="GO" id="GO:0022857">
    <property type="term" value="F:transmembrane transporter activity"/>
    <property type="evidence" value="ECO:0007669"/>
    <property type="project" value="InterPro"/>
</dbReference>
<feature type="non-terminal residue" evidence="10">
    <location>
        <position position="1"/>
    </location>
</feature>